<sequence>MTKQTEADAGGTGGQRWLVVGAAGMLGQDLVPAATAAGHHVTGAGRETLDVTDAAAALAAVAGHDVVVNCAAWTAVDAAESHEADAFAVNATGAANLARAAAAAGARLVHVSTDYVFDGDATEPYAEDAPVRPGSAYGRTKAAGEWAVRAEAPDALVVRTAWLYGAGGRCFPRTIARVAGERDRLSVVDDQTGQPTWTADLADLIVRLVAADAPGGVYHGTSSGQVTWWGFAREVVAAAGHATPVDTTTSAEYRLPAPRPAYSVLGHDRLRAAGVEPIGDWAERWRAAAPAVLGAG</sequence>
<reference evidence="4" key="1">
    <citation type="submission" date="2022-06" db="EMBL/GenBank/DDBJ databases">
        <title>Genomic Encyclopedia of Archaeal and Bacterial Type Strains, Phase II (KMG-II): from individual species to whole genera.</title>
        <authorList>
            <person name="Goeker M."/>
        </authorList>
    </citation>
    <scope>NUCLEOTIDE SEQUENCE</scope>
    <source>
        <strain evidence="4">DSM 26652</strain>
    </source>
</reference>
<evidence type="ECO:0000259" key="3">
    <source>
        <dbReference type="Pfam" id="PF04321"/>
    </source>
</evidence>
<dbReference type="CDD" id="cd05254">
    <property type="entry name" value="dTDP_HR_like_SDR_e"/>
    <property type="match status" value="1"/>
</dbReference>
<accession>A0A9X2G4A1</accession>
<dbReference type="SUPFAM" id="SSF51735">
    <property type="entry name" value="NAD(P)-binding Rossmann-fold domains"/>
    <property type="match status" value="1"/>
</dbReference>
<evidence type="ECO:0000256" key="2">
    <source>
        <dbReference type="RuleBase" id="RU364082"/>
    </source>
</evidence>
<dbReference type="InterPro" id="IPR029903">
    <property type="entry name" value="RmlD-like-bd"/>
</dbReference>
<comment type="caution">
    <text evidence="4">The sequence shown here is derived from an EMBL/GenBank/DDBJ whole genome shotgun (WGS) entry which is preliminary data.</text>
</comment>
<dbReference type="Proteomes" id="UP001139493">
    <property type="component" value="Unassembled WGS sequence"/>
</dbReference>
<feature type="domain" description="RmlD-like substrate binding" evidence="3">
    <location>
        <begin position="17"/>
        <end position="286"/>
    </location>
</feature>
<dbReference type="EC" id="1.1.1.133" evidence="2"/>
<keyword evidence="5" id="KW-1185">Reference proteome</keyword>
<keyword evidence="2" id="KW-0560">Oxidoreductase</keyword>
<protein>
    <recommendedName>
        <fullName evidence="2">dTDP-4-dehydrorhamnose reductase</fullName>
        <ecNumber evidence="2">1.1.1.133</ecNumber>
    </recommendedName>
</protein>
<dbReference type="AlphaFoldDB" id="A0A9X2G4A1"/>
<dbReference type="Gene3D" id="3.90.25.10">
    <property type="entry name" value="UDP-galactose 4-epimerase, domain 1"/>
    <property type="match status" value="1"/>
</dbReference>
<dbReference type="Pfam" id="PF04321">
    <property type="entry name" value="RmlD_sub_bind"/>
    <property type="match status" value="1"/>
</dbReference>
<dbReference type="Gene3D" id="3.40.50.720">
    <property type="entry name" value="NAD(P)-binding Rossmann-like Domain"/>
    <property type="match status" value="1"/>
</dbReference>
<proteinExistence type="inferred from homology"/>
<dbReference type="PANTHER" id="PTHR10491">
    <property type="entry name" value="DTDP-4-DEHYDRORHAMNOSE REDUCTASE"/>
    <property type="match status" value="1"/>
</dbReference>
<evidence type="ECO:0000256" key="1">
    <source>
        <dbReference type="ARBA" id="ARBA00010944"/>
    </source>
</evidence>
<dbReference type="PANTHER" id="PTHR10491:SF4">
    <property type="entry name" value="METHIONINE ADENOSYLTRANSFERASE 2 SUBUNIT BETA"/>
    <property type="match status" value="1"/>
</dbReference>
<dbReference type="InterPro" id="IPR005913">
    <property type="entry name" value="dTDP_dehydrorham_reduct"/>
</dbReference>
<dbReference type="EMBL" id="JAMTCS010000001">
    <property type="protein sequence ID" value="MCP2262989.1"/>
    <property type="molecule type" value="Genomic_DNA"/>
</dbReference>
<organism evidence="4 5">
    <name type="scientific">Promicromonospora thailandica</name>
    <dbReference type="NCBI Taxonomy" id="765201"/>
    <lineage>
        <taxon>Bacteria</taxon>
        <taxon>Bacillati</taxon>
        <taxon>Actinomycetota</taxon>
        <taxon>Actinomycetes</taxon>
        <taxon>Micrococcales</taxon>
        <taxon>Promicromonosporaceae</taxon>
        <taxon>Promicromonospora</taxon>
    </lineage>
</organism>
<dbReference type="GO" id="GO:0008831">
    <property type="term" value="F:dTDP-4-dehydrorhamnose reductase activity"/>
    <property type="evidence" value="ECO:0007669"/>
    <property type="project" value="UniProtKB-EC"/>
</dbReference>
<dbReference type="NCBIfam" id="TIGR01214">
    <property type="entry name" value="rmlD"/>
    <property type="match status" value="1"/>
</dbReference>
<evidence type="ECO:0000313" key="4">
    <source>
        <dbReference type="EMBL" id="MCP2262989.1"/>
    </source>
</evidence>
<name>A0A9X2G4A1_9MICO</name>
<dbReference type="InterPro" id="IPR036291">
    <property type="entry name" value="NAD(P)-bd_dom_sf"/>
</dbReference>
<comment type="function">
    <text evidence="2">Catalyzes the reduction of dTDP-6-deoxy-L-lyxo-4-hexulose to yield dTDP-L-rhamnose.</text>
</comment>
<evidence type="ECO:0000313" key="5">
    <source>
        <dbReference type="Proteomes" id="UP001139493"/>
    </source>
</evidence>
<comment type="pathway">
    <text evidence="2">Carbohydrate biosynthesis; dTDP-L-rhamnose biosynthesis.</text>
</comment>
<comment type="similarity">
    <text evidence="1 2">Belongs to the dTDP-4-dehydrorhamnose reductase family.</text>
</comment>
<keyword evidence="2" id="KW-0521">NADP</keyword>
<gene>
    <name evidence="4" type="ORF">APR03_000312</name>
</gene>